<evidence type="ECO:0000256" key="4">
    <source>
        <dbReference type="ARBA" id="ARBA00022801"/>
    </source>
</evidence>
<accession>F8A204</accession>
<evidence type="ECO:0000259" key="13">
    <source>
        <dbReference type="Pfam" id="PF08533"/>
    </source>
</evidence>
<dbReference type="KEGG" id="cga:Celgi_2449"/>
<dbReference type="Proteomes" id="UP000000485">
    <property type="component" value="Chromosome"/>
</dbReference>
<dbReference type="Gene3D" id="3.40.50.880">
    <property type="match status" value="1"/>
</dbReference>
<protein>
    <recommendedName>
        <fullName evidence="3 6">Beta-galactosidase</fullName>
        <shortName evidence="6">Beta-gal</shortName>
        <ecNumber evidence="3 6">3.2.1.23</ecNumber>
    </recommendedName>
</protein>
<feature type="active site" description="Proton donor" evidence="7">
    <location>
        <position position="157"/>
    </location>
</feature>
<feature type="binding site" evidence="9">
    <location>
        <position position="122"/>
    </location>
    <ligand>
        <name>Zn(2+)</name>
        <dbReference type="ChEBI" id="CHEBI:29105"/>
    </ligand>
</feature>
<dbReference type="SMR" id="F8A204"/>
<dbReference type="InterPro" id="IPR003476">
    <property type="entry name" value="Glyco_hydro_42"/>
</dbReference>
<dbReference type="CDD" id="cd03143">
    <property type="entry name" value="A4_beta-galactosidase_middle_domain"/>
    <property type="match status" value="1"/>
</dbReference>
<gene>
    <name evidence="14" type="ordered locus">Celgi_2449</name>
</gene>
<evidence type="ECO:0000256" key="5">
    <source>
        <dbReference type="ARBA" id="ARBA00023295"/>
    </source>
</evidence>
<comment type="similarity">
    <text evidence="2 6">Belongs to the glycosyl hydrolase 42 family.</text>
</comment>
<sequence length="691" mass="73982">MSPTHGLHALTQARGVLYGGDYNPEQWPREVWREDVALMREAGVNLVTVGVFSWSVLEPEPGVLDFGWLDEVLGLLADADIAVDLATPSASAPPWLARLHPESSSVDARGVRMAVGSRNHFCPSAPAYRDAALRVARALAHRYAGHPALALWHVGNEYGQECFCDLCADRWRAWLAARYGDVARLNDAWGTAFWSQRYGALEEVVPPRAAPYLHNPAQAVDWRRFTSDQMRALYREQAAVLRAAGDVPVTTNFMGFFGGVDQHTWTDDLDVVADDHYGDPQDPASPARSALTHDLTRGVGRGAPWLLMEQAAGAVNWRPHNVPKTPAQMLQDSLRAVAHGADGVCYFQWRASAAGAESFHSALLPHAGPDTVLHRAVRAQGRALAALRPVVGARVPARAALVHDWPALWAGELPARPSDRLRVLDQLEAYHRPLWRAGIATDVVPSTAPLDGYDLVVVPALPLVSDAAAAAIAAVPQRGGVLVVGPFSGVQDPTTRVRTGAFPAPWTGVLGLAGEEWRPLPDAGVPVRSERYGDFVASTWSERLRADDADVLATYAGADLEGAPAVLRRADPSGGQAWYVSTLPPQDVLDRVLRDAADAAGLRPPLPGAPDDVEVAVRGGLVFVLNLAAEPRVVPLPRSDGPVRDLLGGVVVDGRITLPAGGAAVLEHAPAASPDPAHDDVVVEPTDHPED</sequence>
<evidence type="ECO:0000256" key="6">
    <source>
        <dbReference type="PIRNR" id="PIRNR001084"/>
    </source>
</evidence>
<dbReference type="InterPro" id="IPR017853">
    <property type="entry name" value="GH"/>
</dbReference>
<dbReference type="GO" id="GO:0004565">
    <property type="term" value="F:beta-galactosidase activity"/>
    <property type="evidence" value="ECO:0007669"/>
    <property type="project" value="UniProtKB-EC"/>
</dbReference>
<evidence type="ECO:0000256" key="7">
    <source>
        <dbReference type="PIRSR" id="PIRSR001084-1"/>
    </source>
</evidence>
<dbReference type="PIRSF" id="PIRSF001084">
    <property type="entry name" value="B-galactosidase"/>
    <property type="match status" value="1"/>
</dbReference>
<dbReference type="InterPro" id="IPR013739">
    <property type="entry name" value="Beta_galactosidase_C"/>
</dbReference>
<keyword evidence="4 6" id="KW-0378">Hydrolase</keyword>
<feature type="domain" description="Glycoside hydrolase family 42 N-terminal" evidence="11">
    <location>
        <begin position="21"/>
        <end position="386"/>
    </location>
</feature>
<dbReference type="Pfam" id="PF02449">
    <property type="entry name" value="Glyco_hydro_42"/>
    <property type="match status" value="1"/>
</dbReference>
<dbReference type="Pfam" id="PF08532">
    <property type="entry name" value="Glyco_hydro_42M"/>
    <property type="match status" value="1"/>
</dbReference>
<evidence type="ECO:0000259" key="12">
    <source>
        <dbReference type="Pfam" id="PF08532"/>
    </source>
</evidence>
<dbReference type="EMBL" id="CP002665">
    <property type="protein sequence ID" value="AEI12948.1"/>
    <property type="molecule type" value="Genomic_DNA"/>
</dbReference>
<evidence type="ECO:0000256" key="10">
    <source>
        <dbReference type="SAM" id="MobiDB-lite"/>
    </source>
</evidence>
<dbReference type="SUPFAM" id="SSF51445">
    <property type="entry name" value="(Trans)glycosidases"/>
    <property type="match status" value="1"/>
</dbReference>
<keyword evidence="9" id="KW-0862">Zinc</keyword>
<evidence type="ECO:0000256" key="8">
    <source>
        <dbReference type="PIRSR" id="PIRSR001084-2"/>
    </source>
</evidence>
<dbReference type="InterPro" id="IPR029062">
    <property type="entry name" value="Class_I_gatase-like"/>
</dbReference>
<keyword evidence="5 6" id="KW-0326">Glycosidase</keyword>
<name>F8A204_CELGA</name>
<evidence type="ECO:0000256" key="1">
    <source>
        <dbReference type="ARBA" id="ARBA00001412"/>
    </source>
</evidence>
<dbReference type="AlphaFoldDB" id="F8A204"/>
<dbReference type="PANTHER" id="PTHR36447">
    <property type="entry name" value="BETA-GALACTOSIDASE GANA"/>
    <property type="match status" value="1"/>
</dbReference>
<dbReference type="InterPro" id="IPR013738">
    <property type="entry name" value="Beta_galactosidase_Trimer"/>
</dbReference>
<dbReference type="Pfam" id="PF08533">
    <property type="entry name" value="Glyco_hydro_42C"/>
    <property type="match status" value="1"/>
</dbReference>
<feature type="binding site" evidence="9">
    <location>
        <position position="162"/>
    </location>
    <ligand>
        <name>Zn(2+)</name>
        <dbReference type="ChEBI" id="CHEBI:29105"/>
    </ligand>
</feature>
<dbReference type="EC" id="3.2.1.23" evidence="3 6"/>
<feature type="binding site" evidence="9">
    <location>
        <position position="164"/>
    </location>
    <ligand>
        <name>Zn(2+)</name>
        <dbReference type="ChEBI" id="CHEBI:29105"/>
    </ligand>
</feature>
<evidence type="ECO:0000256" key="3">
    <source>
        <dbReference type="ARBA" id="ARBA00012756"/>
    </source>
</evidence>
<feature type="binding site" evidence="8">
    <location>
        <position position="156"/>
    </location>
    <ligand>
        <name>substrate</name>
    </ligand>
</feature>
<evidence type="ECO:0000256" key="9">
    <source>
        <dbReference type="PIRSR" id="PIRSR001084-3"/>
    </source>
</evidence>
<dbReference type="OrthoDB" id="9800974at2"/>
<feature type="region of interest" description="Disordered" evidence="10">
    <location>
        <begin position="669"/>
        <end position="691"/>
    </location>
</feature>
<dbReference type="Gene3D" id="3.20.20.80">
    <property type="entry name" value="Glycosidases"/>
    <property type="match status" value="1"/>
</dbReference>
<dbReference type="PANTHER" id="PTHR36447:SF1">
    <property type="entry name" value="BETA-GALACTOSIDASE GANA"/>
    <property type="match status" value="1"/>
</dbReference>
<dbReference type="SUPFAM" id="SSF52317">
    <property type="entry name" value="Class I glutamine amidotransferase-like"/>
    <property type="match status" value="1"/>
</dbReference>
<feature type="binding site" evidence="8">
    <location>
        <position position="118"/>
    </location>
    <ligand>
        <name>substrate</name>
    </ligand>
</feature>
<dbReference type="Gene3D" id="2.60.40.1180">
    <property type="entry name" value="Golgi alpha-mannosidase II"/>
    <property type="match status" value="1"/>
</dbReference>
<evidence type="ECO:0000256" key="2">
    <source>
        <dbReference type="ARBA" id="ARBA00005940"/>
    </source>
</evidence>
<dbReference type="InterPro" id="IPR013529">
    <property type="entry name" value="Glyco_hydro_42_N"/>
</dbReference>
<dbReference type="HOGENOM" id="CLU_012430_1_1_11"/>
<feature type="domain" description="Beta-galactosidase C-terminal" evidence="13">
    <location>
        <begin position="612"/>
        <end position="667"/>
    </location>
</feature>
<dbReference type="RefSeq" id="WP_013884466.1">
    <property type="nucleotide sequence ID" value="NC_015671.1"/>
</dbReference>
<keyword evidence="15" id="KW-1185">Reference proteome</keyword>
<feature type="active site" description="Nucleophile" evidence="7">
    <location>
        <position position="309"/>
    </location>
</feature>
<dbReference type="InterPro" id="IPR013780">
    <property type="entry name" value="Glyco_hydro_b"/>
</dbReference>
<dbReference type="GO" id="GO:0006012">
    <property type="term" value="P:galactose metabolic process"/>
    <property type="evidence" value="ECO:0007669"/>
    <property type="project" value="InterPro"/>
</dbReference>
<evidence type="ECO:0000313" key="14">
    <source>
        <dbReference type="EMBL" id="AEI12948.1"/>
    </source>
</evidence>
<keyword evidence="9" id="KW-0479">Metal-binding</keyword>
<dbReference type="GO" id="GO:0009341">
    <property type="term" value="C:beta-galactosidase complex"/>
    <property type="evidence" value="ECO:0007669"/>
    <property type="project" value="InterPro"/>
</dbReference>
<organism evidence="14 15">
    <name type="scientific">Cellulomonas gilvus (strain ATCC 13127 / NRRL B-14078)</name>
    <name type="common">Cellvibrio gilvus</name>
    <dbReference type="NCBI Taxonomy" id="593907"/>
    <lineage>
        <taxon>Bacteria</taxon>
        <taxon>Bacillati</taxon>
        <taxon>Actinomycetota</taxon>
        <taxon>Actinomycetes</taxon>
        <taxon>Micrococcales</taxon>
        <taxon>Cellulomonadaceae</taxon>
        <taxon>Cellulomonas</taxon>
    </lineage>
</organism>
<dbReference type="eggNOG" id="COG1874">
    <property type="taxonomic scope" value="Bacteria"/>
</dbReference>
<dbReference type="STRING" id="593907.Celgi_2449"/>
<evidence type="ECO:0000313" key="15">
    <source>
        <dbReference type="Proteomes" id="UP000000485"/>
    </source>
</evidence>
<feature type="compositionally biased region" description="Basic and acidic residues" evidence="10">
    <location>
        <begin position="676"/>
        <end position="691"/>
    </location>
</feature>
<dbReference type="GO" id="GO:0046872">
    <property type="term" value="F:metal ion binding"/>
    <property type="evidence" value="ECO:0007669"/>
    <property type="project" value="UniProtKB-KW"/>
</dbReference>
<feature type="binding site" evidence="9">
    <location>
        <position position="167"/>
    </location>
    <ligand>
        <name>Zn(2+)</name>
        <dbReference type="ChEBI" id="CHEBI:29105"/>
    </ligand>
</feature>
<evidence type="ECO:0000259" key="11">
    <source>
        <dbReference type="Pfam" id="PF02449"/>
    </source>
</evidence>
<reference evidence="15" key="1">
    <citation type="submission" date="2011-04" db="EMBL/GenBank/DDBJ databases">
        <title>Complete sequence of Cellvibrio gilvus ATCC 13127.</title>
        <authorList>
            <person name="Lucas S."/>
            <person name="Han J."/>
            <person name="Lapidus A."/>
            <person name="Cheng J.-F."/>
            <person name="Goodwin L."/>
            <person name="Pitluck S."/>
            <person name="Peters L."/>
            <person name="Munk A."/>
            <person name="Detter J.C."/>
            <person name="Han C."/>
            <person name="Tapia R."/>
            <person name="Land M."/>
            <person name="Hauser L."/>
            <person name="Kyrpides N."/>
            <person name="Ivanova N."/>
            <person name="Ovchinnikova G."/>
            <person name="Pagani I."/>
            <person name="Mead D."/>
            <person name="Brumm P."/>
            <person name="Woyke T."/>
        </authorList>
    </citation>
    <scope>NUCLEOTIDE SEQUENCE [LARGE SCALE GENOMIC DNA]</scope>
    <source>
        <strain evidence="15">ATCC 13127 / NRRL B-14078</strain>
    </source>
</reference>
<proteinExistence type="inferred from homology"/>
<feature type="domain" description="Beta-galactosidase trimerisation" evidence="12">
    <location>
        <begin position="397"/>
        <end position="602"/>
    </location>
</feature>
<feature type="binding site" evidence="8">
    <location>
        <position position="317"/>
    </location>
    <ligand>
        <name>substrate</name>
    </ligand>
</feature>
<comment type="catalytic activity">
    <reaction evidence="1 6">
        <text>Hydrolysis of terminal non-reducing beta-D-galactose residues in beta-D-galactosides.</text>
        <dbReference type="EC" id="3.2.1.23"/>
    </reaction>
</comment>